<feature type="compositionally biased region" description="Basic and acidic residues" evidence="1">
    <location>
        <begin position="377"/>
        <end position="387"/>
    </location>
</feature>
<keyword evidence="3" id="KW-1185">Reference proteome</keyword>
<feature type="compositionally biased region" description="Polar residues" evidence="1">
    <location>
        <begin position="319"/>
        <end position="328"/>
    </location>
</feature>
<accession>A0A1Z5JPG2</accession>
<organism evidence="2 3">
    <name type="scientific">Fistulifera solaris</name>
    <name type="common">Oleaginous diatom</name>
    <dbReference type="NCBI Taxonomy" id="1519565"/>
    <lineage>
        <taxon>Eukaryota</taxon>
        <taxon>Sar</taxon>
        <taxon>Stramenopiles</taxon>
        <taxon>Ochrophyta</taxon>
        <taxon>Bacillariophyta</taxon>
        <taxon>Bacillariophyceae</taxon>
        <taxon>Bacillariophycidae</taxon>
        <taxon>Naviculales</taxon>
        <taxon>Naviculaceae</taxon>
        <taxon>Fistulifera</taxon>
    </lineage>
</organism>
<feature type="compositionally biased region" description="Basic and acidic residues" evidence="1">
    <location>
        <begin position="332"/>
        <end position="341"/>
    </location>
</feature>
<feature type="compositionally biased region" description="Low complexity" evidence="1">
    <location>
        <begin position="269"/>
        <end position="287"/>
    </location>
</feature>
<gene>
    <name evidence="2" type="ORF">FisN_3Hh134</name>
</gene>
<proteinExistence type="predicted"/>
<sequence>MQQLRAPSAHPSMLYDLIAAPVTVDGLDESFKGNDENIVFLKKFEEAWKDFVFKQSMEKLPKGERECRIEKLQAEAKEIVAYKDNLEGELREQRDFIRSSLVKSEESFQRNVRAEKRAQRATHVELSQQIEYADKVHTLQKETLPWFHFLEQLNDTVDQYEDLPSNEDVENAIRPSKRGFLLSHSKGNEEPIHVEELRAYRMDHAIMTAHVQMLTKEIERCEKLACLREYASVFLNNQEVCNILEEYEQDGATLVTEITEETLEDSNTSEKPVSVTKTTVSESSEMVVVDDKSCSTSEKMSSANETSAVSEISEKTETDNQSSDTSEQPVVETKEKEESDKPKKKRGKGKRTKADEEILKALEQTIRNMGSMTDLEETVKENKKEETVDVSWSEIRQLLAH</sequence>
<evidence type="ECO:0008006" key="4">
    <source>
        <dbReference type="Google" id="ProtNLM"/>
    </source>
</evidence>
<feature type="region of interest" description="Disordered" evidence="1">
    <location>
        <begin position="261"/>
        <end position="388"/>
    </location>
</feature>
<evidence type="ECO:0000313" key="2">
    <source>
        <dbReference type="EMBL" id="GAX15661.1"/>
    </source>
</evidence>
<dbReference type="InParanoid" id="A0A1Z5JPG2"/>
<dbReference type="AlphaFoldDB" id="A0A1Z5JPG2"/>
<dbReference type="EMBL" id="BDSP01000095">
    <property type="protein sequence ID" value="GAX15661.1"/>
    <property type="molecule type" value="Genomic_DNA"/>
</dbReference>
<dbReference type="OrthoDB" id="53427at2759"/>
<reference evidence="2 3" key="1">
    <citation type="journal article" date="2015" name="Plant Cell">
        <title>Oil accumulation by the oleaginous diatom Fistulifera solaris as revealed by the genome and transcriptome.</title>
        <authorList>
            <person name="Tanaka T."/>
            <person name="Maeda Y."/>
            <person name="Veluchamy A."/>
            <person name="Tanaka M."/>
            <person name="Abida H."/>
            <person name="Marechal E."/>
            <person name="Bowler C."/>
            <person name="Muto M."/>
            <person name="Sunaga Y."/>
            <person name="Tanaka M."/>
            <person name="Yoshino T."/>
            <person name="Taniguchi T."/>
            <person name="Fukuda Y."/>
            <person name="Nemoto M."/>
            <person name="Matsumoto M."/>
            <person name="Wong P.S."/>
            <person name="Aburatani S."/>
            <person name="Fujibuchi W."/>
        </authorList>
    </citation>
    <scope>NUCLEOTIDE SEQUENCE [LARGE SCALE GENOMIC DNA]</scope>
    <source>
        <strain evidence="2 3">JPCC DA0580</strain>
    </source>
</reference>
<name>A0A1Z5JPG2_FISSO</name>
<protein>
    <recommendedName>
        <fullName evidence="4">DUF4200 domain-containing protein</fullName>
    </recommendedName>
</protein>
<evidence type="ECO:0000256" key="1">
    <source>
        <dbReference type="SAM" id="MobiDB-lite"/>
    </source>
</evidence>
<dbReference type="Proteomes" id="UP000198406">
    <property type="component" value="Unassembled WGS sequence"/>
</dbReference>
<evidence type="ECO:0000313" key="3">
    <source>
        <dbReference type="Proteomes" id="UP000198406"/>
    </source>
</evidence>
<comment type="caution">
    <text evidence="2">The sequence shown here is derived from an EMBL/GenBank/DDBJ whole genome shotgun (WGS) entry which is preliminary data.</text>
</comment>
<feature type="compositionally biased region" description="Polar residues" evidence="1">
    <location>
        <begin position="294"/>
        <end position="310"/>
    </location>
</feature>
<feature type="compositionally biased region" description="Basic residues" evidence="1">
    <location>
        <begin position="342"/>
        <end position="351"/>
    </location>
</feature>